<comment type="similarity">
    <text evidence="1">Belongs to the biotin--protein ligase family.</text>
</comment>
<keyword evidence="4" id="KW-0732">Signal</keyword>
<feature type="compositionally biased region" description="Polar residues" evidence="3">
    <location>
        <begin position="359"/>
        <end position="370"/>
    </location>
</feature>
<dbReference type="PANTHER" id="PTHR12835:SF5">
    <property type="entry name" value="BIOTIN--PROTEIN LIGASE"/>
    <property type="match status" value="1"/>
</dbReference>
<dbReference type="GO" id="GO:0005737">
    <property type="term" value="C:cytoplasm"/>
    <property type="evidence" value="ECO:0007669"/>
    <property type="project" value="TreeGrafter"/>
</dbReference>
<evidence type="ECO:0000256" key="2">
    <source>
        <dbReference type="ARBA" id="ARBA00022598"/>
    </source>
</evidence>
<feature type="region of interest" description="Disordered" evidence="3">
    <location>
        <begin position="343"/>
        <end position="389"/>
    </location>
</feature>
<dbReference type="Gene3D" id="3.30.930.10">
    <property type="entry name" value="Bira Bifunctional Protein, Domain 2"/>
    <property type="match status" value="1"/>
</dbReference>
<feature type="region of interest" description="Disordered" evidence="3">
    <location>
        <begin position="303"/>
        <end position="328"/>
    </location>
</feature>
<sequence length="1025" mass="115140">MLLTFIYMILTWARARRLTPLRTYLVRVLNSSNSDNLPNYVKPSLMCHIKSSDSSKSDVNSKQTDSETSHDLLTSHLCSNKNTAKLFKLIWSVGDNKLCIIIPQQKIDVSEWLVYPLGKMNFPLSVNNCNQTKLADDSKVHLLIEADINNFNPSAFTRTIKLEDYGLLLSWTADKLFAAIMETDIDHMSKLSIALMESFCFINNGLLLTRIESVEVSGKPCSYNINQSSLWNKKLVGKAQWKTHMETLKLFSSTARRVSQQKEPFEVDTLPGIIVSPGTRSLSLQIPTVLEINHQHDTLEAQEFKTEDSTSVPKTPPPTPASLSMMDRGDSVRRSLQMSSNELNTTLSRNSETPDHQLSVANSNYSSTQNIDEDEPKEDKTKSRASSDANLCERILPKTFKGDPFDTSYTNRAEKYSEKRKFQNYPEPGKPPNVLIYADSTLASDNIERVLKQTLNKEKYIIYKLTPEDARRDVWKDQANLVVVCGNVDSEIASQLVNYIVEGGKLLALCSDALHTLLPSFKTAEVREHELVRFSYGKWKNVQMMHHIFCYQASPIKSRFSQDHEDVKTTPVTPASSTVKDKQGKTHTFQVRVLGAEETWHTPSIVLADLPTTGGKALFSQIHLEADPSQYEMEEAKYNALKASNPARLEILSDLLGSHLGVDVKPVASGDVAFSPGFFLGRHEARIRKFINYFSVLKLEMLERLKDKMEANDIFKTNKTKLQFCNNTNKLVPPSSSILPIMLHTCPDNFSTIEYFENLKTKDFGRLVIYADIMTSSMDVVAGCKLHHGLAVIPRQQTQGQGRNKNVWLSTKGCLMFTLQLHIPLNSYLGNHLAILQHIVVVAVIAAVKSIPGYEEIDLNIKWPNDIYLGDKVKLGGLIVPTLLESSEAICNIGSLGVNLSNSTPTSSINDAIKKYNEKKGTNLAPLGYEKFLALIFNQLESLINSIQNDNVNHFYQFYYDYWLHTDTQVSFESPDGTIREVKILGIDSNGYLQVQSLDGKVFSLQPDGNSFDIFKGLIAPSLSR</sequence>
<evidence type="ECO:0000313" key="6">
    <source>
        <dbReference type="EMBL" id="CAG5093964.1"/>
    </source>
</evidence>
<comment type="caution">
    <text evidence="6">The sequence shown here is derived from an EMBL/GenBank/DDBJ whole genome shotgun (WGS) entry which is preliminary data.</text>
</comment>
<dbReference type="Pfam" id="PF03099">
    <property type="entry name" value="BPL_LplA_LipB"/>
    <property type="match status" value="1"/>
</dbReference>
<keyword evidence="2 6" id="KW-0436">Ligase</keyword>
<evidence type="ECO:0000259" key="5">
    <source>
        <dbReference type="PROSITE" id="PS51733"/>
    </source>
</evidence>
<evidence type="ECO:0000256" key="1">
    <source>
        <dbReference type="ARBA" id="ARBA00009934"/>
    </source>
</evidence>
<protein>
    <submittedName>
        <fullName evidence="6">Similar to HLCS: Biotin--protein ligase (Homo sapiens)</fullName>
    </submittedName>
</protein>
<dbReference type="AlphaFoldDB" id="A0A8J2MTE0"/>
<accession>A0A8J2MTE0</accession>
<dbReference type="NCBIfam" id="TIGR00121">
    <property type="entry name" value="birA_ligase"/>
    <property type="match status" value="1"/>
</dbReference>
<feature type="chain" id="PRO_5035315811" evidence="4">
    <location>
        <begin position="16"/>
        <end position="1025"/>
    </location>
</feature>
<dbReference type="InterPro" id="IPR004143">
    <property type="entry name" value="BPL_LPL_catalytic"/>
</dbReference>
<proteinExistence type="inferred from homology"/>
<dbReference type="InterPro" id="IPR045864">
    <property type="entry name" value="aa-tRNA-synth_II/BPL/LPL"/>
</dbReference>
<dbReference type="SUPFAM" id="SSF55681">
    <property type="entry name" value="Class II aaRS and biotin synthetases"/>
    <property type="match status" value="1"/>
</dbReference>
<name>A0A8J2MTE0_COTCN</name>
<dbReference type="PANTHER" id="PTHR12835">
    <property type="entry name" value="BIOTIN PROTEIN LIGASE"/>
    <property type="match status" value="1"/>
</dbReference>
<feature type="signal peptide" evidence="4">
    <location>
        <begin position="1"/>
        <end position="15"/>
    </location>
</feature>
<dbReference type="Pfam" id="PF02237">
    <property type="entry name" value="BPL_C"/>
    <property type="match status" value="1"/>
</dbReference>
<dbReference type="InterPro" id="IPR003142">
    <property type="entry name" value="BPL_C"/>
</dbReference>
<reference evidence="6" key="1">
    <citation type="submission" date="2021-04" db="EMBL/GenBank/DDBJ databases">
        <authorList>
            <person name="Chebbi M.A.C M."/>
        </authorList>
    </citation>
    <scope>NUCLEOTIDE SEQUENCE</scope>
</reference>
<dbReference type="OrthoDB" id="10250105at2759"/>
<gene>
    <name evidence="6" type="ORF">HICCMSTLAB_LOCUS7290</name>
</gene>
<dbReference type="InterPro" id="IPR004408">
    <property type="entry name" value="Biotin_CoA_COase_ligase"/>
</dbReference>
<dbReference type="Proteomes" id="UP000786811">
    <property type="component" value="Unassembled WGS sequence"/>
</dbReference>
<evidence type="ECO:0000256" key="4">
    <source>
        <dbReference type="SAM" id="SignalP"/>
    </source>
</evidence>
<organism evidence="6 7">
    <name type="scientific">Cotesia congregata</name>
    <name type="common">Parasitoid wasp</name>
    <name type="synonym">Apanteles congregatus</name>
    <dbReference type="NCBI Taxonomy" id="51543"/>
    <lineage>
        <taxon>Eukaryota</taxon>
        <taxon>Metazoa</taxon>
        <taxon>Ecdysozoa</taxon>
        <taxon>Arthropoda</taxon>
        <taxon>Hexapoda</taxon>
        <taxon>Insecta</taxon>
        <taxon>Pterygota</taxon>
        <taxon>Neoptera</taxon>
        <taxon>Endopterygota</taxon>
        <taxon>Hymenoptera</taxon>
        <taxon>Apocrita</taxon>
        <taxon>Ichneumonoidea</taxon>
        <taxon>Braconidae</taxon>
        <taxon>Microgastrinae</taxon>
        <taxon>Cotesia</taxon>
    </lineage>
</organism>
<dbReference type="PROSITE" id="PS51733">
    <property type="entry name" value="BPL_LPL_CATALYTIC"/>
    <property type="match status" value="1"/>
</dbReference>
<evidence type="ECO:0000256" key="3">
    <source>
        <dbReference type="SAM" id="MobiDB-lite"/>
    </source>
</evidence>
<evidence type="ECO:0000313" key="7">
    <source>
        <dbReference type="Proteomes" id="UP000786811"/>
    </source>
</evidence>
<keyword evidence="7" id="KW-1185">Reference proteome</keyword>
<feature type="domain" description="BPL/LPL catalytic" evidence="5">
    <location>
        <begin position="753"/>
        <end position="948"/>
    </location>
</feature>
<dbReference type="GO" id="GO:0004077">
    <property type="term" value="F:biotin--[biotin carboxyl-carrier protein] ligase activity"/>
    <property type="evidence" value="ECO:0007669"/>
    <property type="project" value="InterPro"/>
</dbReference>
<dbReference type="EMBL" id="CAJNRD030001120">
    <property type="protein sequence ID" value="CAG5093964.1"/>
    <property type="molecule type" value="Genomic_DNA"/>
</dbReference>